<gene>
    <name evidence="1" type="ORF">BV22DRAFT_1035813</name>
</gene>
<sequence length="78" mass="8652">MGSTQSRAHSHKAGATTVTRSGKHWPLSQRHKRSKKSRRRSKDYVASPVVDDPAPWVSGHKVFVVLDDGQGLFLEGRS</sequence>
<evidence type="ECO:0000313" key="1">
    <source>
        <dbReference type="EMBL" id="KAH7923905.1"/>
    </source>
</evidence>
<accession>A0ACB8BDS9</accession>
<evidence type="ECO:0000313" key="2">
    <source>
        <dbReference type="Proteomes" id="UP000790709"/>
    </source>
</evidence>
<keyword evidence="2" id="KW-1185">Reference proteome</keyword>
<comment type="caution">
    <text evidence="1">The sequence shown here is derived from an EMBL/GenBank/DDBJ whole genome shotgun (WGS) entry which is preliminary data.</text>
</comment>
<organism evidence="1 2">
    <name type="scientific">Leucogyrophana mollusca</name>
    <dbReference type="NCBI Taxonomy" id="85980"/>
    <lineage>
        <taxon>Eukaryota</taxon>
        <taxon>Fungi</taxon>
        <taxon>Dikarya</taxon>
        <taxon>Basidiomycota</taxon>
        <taxon>Agaricomycotina</taxon>
        <taxon>Agaricomycetes</taxon>
        <taxon>Agaricomycetidae</taxon>
        <taxon>Boletales</taxon>
        <taxon>Boletales incertae sedis</taxon>
        <taxon>Leucogyrophana</taxon>
    </lineage>
</organism>
<dbReference type="EMBL" id="MU266439">
    <property type="protein sequence ID" value="KAH7923905.1"/>
    <property type="molecule type" value="Genomic_DNA"/>
</dbReference>
<protein>
    <submittedName>
        <fullName evidence="1">Uncharacterized protein</fullName>
    </submittedName>
</protein>
<proteinExistence type="predicted"/>
<reference evidence="1" key="1">
    <citation type="journal article" date="2021" name="New Phytol.">
        <title>Evolutionary innovations through gain and loss of genes in the ectomycorrhizal Boletales.</title>
        <authorList>
            <person name="Wu G."/>
            <person name="Miyauchi S."/>
            <person name="Morin E."/>
            <person name="Kuo A."/>
            <person name="Drula E."/>
            <person name="Varga T."/>
            <person name="Kohler A."/>
            <person name="Feng B."/>
            <person name="Cao Y."/>
            <person name="Lipzen A."/>
            <person name="Daum C."/>
            <person name="Hundley H."/>
            <person name="Pangilinan J."/>
            <person name="Johnson J."/>
            <person name="Barry K."/>
            <person name="LaButti K."/>
            <person name="Ng V."/>
            <person name="Ahrendt S."/>
            <person name="Min B."/>
            <person name="Choi I.G."/>
            <person name="Park H."/>
            <person name="Plett J.M."/>
            <person name="Magnuson J."/>
            <person name="Spatafora J.W."/>
            <person name="Nagy L.G."/>
            <person name="Henrissat B."/>
            <person name="Grigoriev I.V."/>
            <person name="Yang Z.L."/>
            <person name="Xu J."/>
            <person name="Martin F.M."/>
        </authorList>
    </citation>
    <scope>NUCLEOTIDE SEQUENCE</scope>
    <source>
        <strain evidence="1">KUC20120723A-06</strain>
    </source>
</reference>
<dbReference type="Proteomes" id="UP000790709">
    <property type="component" value="Unassembled WGS sequence"/>
</dbReference>
<name>A0ACB8BDS9_9AGAM</name>